<proteinExistence type="predicted"/>
<dbReference type="Proteomes" id="UP001165289">
    <property type="component" value="Unassembled WGS sequence"/>
</dbReference>
<organism evidence="2 3">
    <name type="scientific">Oopsacas minuta</name>
    <dbReference type="NCBI Taxonomy" id="111878"/>
    <lineage>
        <taxon>Eukaryota</taxon>
        <taxon>Metazoa</taxon>
        <taxon>Porifera</taxon>
        <taxon>Hexactinellida</taxon>
        <taxon>Hexasterophora</taxon>
        <taxon>Lyssacinosida</taxon>
        <taxon>Leucopsacidae</taxon>
        <taxon>Oopsacas</taxon>
    </lineage>
</organism>
<feature type="region of interest" description="Disordered" evidence="1">
    <location>
        <begin position="103"/>
        <end position="122"/>
    </location>
</feature>
<reference evidence="2 3" key="1">
    <citation type="journal article" date="2023" name="BMC Biol.">
        <title>The compact genome of the sponge Oopsacas minuta (Hexactinellida) is lacking key metazoan core genes.</title>
        <authorList>
            <person name="Santini S."/>
            <person name="Schenkelaars Q."/>
            <person name="Jourda C."/>
            <person name="Duchesne M."/>
            <person name="Belahbib H."/>
            <person name="Rocher C."/>
            <person name="Selva M."/>
            <person name="Riesgo A."/>
            <person name="Vervoort M."/>
            <person name="Leys S.P."/>
            <person name="Kodjabachian L."/>
            <person name="Le Bivic A."/>
            <person name="Borchiellini C."/>
            <person name="Claverie J.M."/>
            <person name="Renard E."/>
        </authorList>
    </citation>
    <scope>NUCLEOTIDE SEQUENCE [LARGE SCALE GENOMIC DNA]</scope>
    <source>
        <strain evidence="2">SPO-2</strain>
    </source>
</reference>
<accession>A0AAV7K5C2</accession>
<evidence type="ECO:0000256" key="1">
    <source>
        <dbReference type="SAM" id="MobiDB-lite"/>
    </source>
</evidence>
<feature type="region of interest" description="Disordered" evidence="1">
    <location>
        <begin position="284"/>
        <end position="319"/>
    </location>
</feature>
<sequence length="319" mass="36523">MIHRDKLSTLGNVSKPFPHFSGSISKHESRSQSVSNPEIYVEMINPLNDKVGRTHIFHEKLSKSFVSPQNGSIKQIQDIQVRIFPDKIQSGDRVILCNNKMKNPKGKIVNKPEKPKQEQPPVFKKNWQHRKLTDKDNDVSNSNVQIHKPLHKQFTEASIVLPIMKYSMKYSPPIKQRDTSRSIGHENICEILASLSNKNSEECNSNQEEIIYETFNSNECNESEVFSPQITKASPTSTQRGGKSNTLLYLPIVPIHKKPLIPSLQRYNSNREEGYKQHKLSCNNIAKPKRPAPPIPILRSSSNREDIKPFHTGEIKRKY</sequence>
<dbReference type="AlphaFoldDB" id="A0AAV7K5C2"/>
<gene>
    <name evidence="2" type="ORF">LOD99_1663</name>
</gene>
<evidence type="ECO:0000313" key="2">
    <source>
        <dbReference type="EMBL" id="KAI6655929.1"/>
    </source>
</evidence>
<name>A0AAV7K5C2_9METZ</name>
<evidence type="ECO:0000313" key="3">
    <source>
        <dbReference type="Proteomes" id="UP001165289"/>
    </source>
</evidence>
<keyword evidence="3" id="KW-1185">Reference proteome</keyword>
<feature type="compositionally biased region" description="Basic and acidic residues" evidence="1">
    <location>
        <begin position="302"/>
        <end position="319"/>
    </location>
</feature>
<dbReference type="EMBL" id="JAKMXF010000166">
    <property type="protein sequence ID" value="KAI6655929.1"/>
    <property type="molecule type" value="Genomic_DNA"/>
</dbReference>
<comment type="caution">
    <text evidence="2">The sequence shown here is derived from an EMBL/GenBank/DDBJ whole genome shotgun (WGS) entry which is preliminary data.</text>
</comment>
<protein>
    <submittedName>
        <fullName evidence="2">Uncharacterized protein</fullName>
    </submittedName>
</protein>